<evidence type="ECO:0000313" key="1">
    <source>
        <dbReference type="EMBL" id="QYO75213.1"/>
    </source>
</evidence>
<gene>
    <name evidence="1" type="ORF">K1X15_11150</name>
</gene>
<name>A0ABX8W9V2_9HYPH</name>
<accession>A0ABX8W9V2</accession>
<protein>
    <submittedName>
        <fullName evidence="1">Uncharacterized protein</fullName>
    </submittedName>
</protein>
<reference evidence="1 2" key="1">
    <citation type="submission" date="2021-08" db="EMBL/GenBank/DDBJ databases">
        <title>Devosia salina sp. nov., isolated from the South China Sea sediment.</title>
        <authorList>
            <person name="Zhou Z."/>
        </authorList>
    </citation>
    <scope>NUCLEOTIDE SEQUENCE [LARGE SCALE GENOMIC DNA]</scope>
    <source>
        <strain evidence="1 2">SCS-3</strain>
    </source>
</reference>
<evidence type="ECO:0000313" key="2">
    <source>
        <dbReference type="Proteomes" id="UP000825799"/>
    </source>
</evidence>
<keyword evidence="2" id="KW-1185">Reference proteome</keyword>
<dbReference type="RefSeq" id="WP_220303677.1">
    <property type="nucleotide sequence ID" value="NZ_CP080590.1"/>
</dbReference>
<sequence length="82" mass="9313">MNSDLDWSAPAELYSSVSTFRTRNARYFRFATAAEAVRFAIEEMPGAALRGIAIECGDTRLEGDHIRAQYDAQDYPLQRPKR</sequence>
<organism evidence="1 2">
    <name type="scientific">Devosia salina</name>
    <dbReference type="NCBI Taxonomy" id="2860336"/>
    <lineage>
        <taxon>Bacteria</taxon>
        <taxon>Pseudomonadati</taxon>
        <taxon>Pseudomonadota</taxon>
        <taxon>Alphaproteobacteria</taxon>
        <taxon>Hyphomicrobiales</taxon>
        <taxon>Devosiaceae</taxon>
        <taxon>Devosia</taxon>
    </lineage>
</organism>
<proteinExistence type="predicted"/>
<dbReference type="EMBL" id="CP080590">
    <property type="protein sequence ID" value="QYO75213.1"/>
    <property type="molecule type" value="Genomic_DNA"/>
</dbReference>
<dbReference type="Proteomes" id="UP000825799">
    <property type="component" value="Chromosome"/>
</dbReference>